<feature type="region of interest" description="Disordered" evidence="11">
    <location>
        <begin position="426"/>
        <end position="495"/>
    </location>
</feature>
<gene>
    <name evidence="16" type="ORF">GPM918_LOCUS10227</name>
    <name evidence="15" type="ORF">OVA965_LOCUS1553</name>
    <name evidence="18" type="ORF">SRO942_LOCUS10228</name>
    <name evidence="17" type="ORF">TMI583_LOCUS1553</name>
</gene>
<dbReference type="GO" id="GO:0003924">
    <property type="term" value="F:GTPase activity"/>
    <property type="evidence" value="ECO:0007669"/>
    <property type="project" value="InterPro"/>
</dbReference>
<dbReference type="Proteomes" id="UP000677228">
    <property type="component" value="Unassembled WGS sequence"/>
</dbReference>
<feature type="compositionally biased region" description="Polar residues" evidence="11">
    <location>
        <begin position="638"/>
        <end position="653"/>
    </location>
</feature>
<evidence type="ECO:0000256" key="6">
    <source>
        <dbReference type="ARBA" id="ARBA00022989"/>
    </source>
</evidence>
<dbReference type="InterPro" id="IPR014721">
    <property type="entry name" value="Ribsml_uS5_D2-typ_fold_subgr"/>
</dbReference>
<dbReference type="GO" id="GO:0016020">
    <property type="term" value="C:membrane"/>
    <property type="evidence" value="ECO:0007669"/>
    <property type="project" value="UniProtKB-SubCell"/>
</dbReference>
<feature type="transmembrane region" description="Helical" evidence="12">
    <location>
        <begin position="251"/>
        <end position="269"/>
    </location>
</feature>
<dbReference type="Gene3D" id="3.30.70.870">
    <property type="entry name" value="Elongation Factor G (Translational Gtpase), domain 3"/>
    <property type="match status" value="1"/>
</dbReference>
<evidence type="ECO:0000313" key="17">
    <source>
        <dbReference type="EMBL" id="CAF3520624.1"/>
    </source>
</evidence>
<sequence length="1508" mass="170125">MFLGSYLSGLVPLAFSLSESKMRYVTVLGAGLLVGTALAIIVPEGVHALYINELETNQLQPQQEFYRKGRHLNALPAAEDGHGHKHHHLPVHIKDQQQIPAVKEEQHAKGELPPSHQHTADAGRDLGVSALKHTDTAHSAIGITLILGFVFMLIVDNFSSRLFRHHSPQILDSSGSTIASKPKSTWTATLGLVVHAAADGIALGAASSTSRFNVEIIVFMAIMLHKAPAAFGLVSFLIADGVDRKRIRRHLLIFSLAAPLTAIFTYVLLKSMADIYIVERVLDKRIIDDQVHYYLKWFGFGDDGKYDECVETITNILNKTESTALAKSLNDSETEHVTKSKSAFSTLSIDKNKQTPFSSISTTTDKQSNISETSDLSDFESLLLAIKIDENRSQQQLPPSIITTGEDEKINRIPLDDTHYSFIGAARRETKDDDNDNKDDVKFITNSSDDDHEMSSDSQKTIEYQINQRSDDENIMEEEEENDLKKQSENTETSTTDYLQEQTVQMKSNEKQINNFNEISSTVVKDEIDQMISTNETSAFSSNEDENEKAQFNKECDQNMMNDGQIGIDQQQLVEDRGSSLVPKKQSRKHRMTRNDDWQQAKRHRLDDESQASPSSKANGDGSLVDENGNDLVKDNKMNVQHSSPKTSKMSQEQQLSDIMDTTQSTSKTANFDFLSLEPEEIVCITRSKSAELQFLLKCKKCPDKLFYITNKQATEIIPQLVIQFYERHIDWFNINKKSTTTTTTTRRSTTLPLSSNKHHDYDYRKPQQVNTRLQTRKIQQSNKTKRSLSISYDTERRQPQQRKSSAELSTLSHGHHIQAEQQQLRVKTTGRNTTNGKTNTPFKKRHTKGNRSTMKTLFRSVALQHICYRCMSRLKVFEHAKQINDPHKIRNVGIIAHIDAGKTTTVERMLYYTGVIRQMGNVDDGNTTMDYMEQERERGITITSAAITFPWNKHRINLIDTPGHVDFTIEVERSLRVLDGAVTILDSSAGVETQSLTVWRQANNYQLPRIIYLNKLDKPTSNLKLCLESIEQKFNVKPLLLHVPIGHGKQFRGIVDLIHEQFYDSSSVFKTPATENSKSLDKNSEEYITILNERMKLIEQIADNDDSIAELLLTNKNITSDQLKQAIKRLTLSSAKVVPVLCGSSLKNIGIKPVLDSIIDYLPSAFERSSRLLQLNGTIGYIFKTIHDKQKQPLSFARIYAGQLKKRMTLINLRNNEKESIQKVYLPFADDMQDLDEIQAGSIAVISGLKATVSGDILVSSKALSTQLIDLKQNSVNAAFIPDPGLEAPTPVFFCTIETFSDSSQRILDEALIHIQREDPSLRVRLDEQTGQTLLLGMGELHIDIIRDRLKREYKLETYLGPLNVNYRETPTIQCKRTTEWNSSLNERKASISITMSISPVVKTDRNVITFKHIQIVRTEEQQFENLKKEYIEAIEHGTKMALTTGCLIGADVVDTHVKLHDLQITGNVSPALYSAAASDCIRACLKEAECILLQPVMRLEVRIIVD</sequence>
<evidence type="ECO:0000256" key="12">
    <source>
        <dbReference type="SAM" id="Phobius"/>
    </source>
</evidence>
<dbReference type="EMBL" id="CAJOBC010001992">
    <property type="protein sequence ID" value="CAF3709712.1"/>
    <property type="molecule type" value="Genomic_DNA"/>
</dbReference>
<dbReference type="CDD" id="cd00034">
    <property type="entry name" value="CSD"/>
    <property type="match status" value="1"/>
</dbReference>
<dbReference type="PROSITE" id="PS00301">
    <property type="entry name" value="G_TR_1"/>
    <property type="match status" value="1"/>
</dbReference>
<evidence type="ECO:0000256" key="5">
    <source>
        <dbReference type="ARBA" id="ARBA00022917"/>
    </source>
</evidence>
<dbReference type="GO" id="GO:0032790">
    <property type="term" value="P:ribosome disassembly"/>
    <property type="evidence" value="ECO:0007669"/>
    <property type="project" value="TreeGrafter"/>
</dbReference>
<dbReference type="InterPro" id="IPR035647">
    <property type="entry name" value="EFG_III/V"/>
</dbReference>
<dbReference type="GO" id="GO:0005759">
    <property type="term" value="C:mitochondrial matrix"/>
    <property type="evidence" value="ECO:0007669"/>
    <property type="project" value="UniProtKB-ARBA"/>
</dbReference>
<evidence type="ECO:0000256" key="4">
    <source>
        <dbReference type="ARBA" id="ARBA00022741"/>
    </source>
</evidence>
<dbReference type="InterPro" id="IPR008251">
    <property type="entry name" value="Chromo_shadow_dom"/>
</dbReference>
<proteinExistence type="predicted"/>
<dbReference type="Gene3D" id="3.40.50.300">
    <property type="entry name" value="P-loop containing nucleotide triphosphate hydrolases"/>
    <property type="match status" value="1"/>
</dbReference>
<feature type="compositionally biased region" description="Low complexity" evidence="11">
    <location>
        <begin position="742"/>
        <end position="751"/>
    </location>
</feature>
<dbReference type="InterPro" id="IPR027417">
    <property type="entry name" value="P-loop_NTPase"/>
</dbReference>
<evidence type="ECO:0000256" key="3">
    <source>
        <dbReference type="ARBA" id="ARBA00022692"/>
    </source>
</evidence>
<dbReference type="GO" id="GO:0005634">
    <property type="term" value="C:nucleus"/>
    <property type="evidence" value="ECO:0007669"/>
    <property type="project" value="UniProtKB-SubCell"/>
</dbReference>
<dbReference type="SUPFAM" id="SSF54980">
    <property type="entry name" value="EF-G C-terminal domain-like"/>
    <property type="match status" value="1"/>
</dbReference>
<dbReference type="InterPro" id="IPR031157">
    <property type="entry name" value="G_TR_CS"/>
</dbReference>
<feature type="region of interest" description="Disordered" evidence="11">
    <location>
        <begin position="572"/>
        <end position="653"/>
    </location>
</feature>
<dbReference type="SUPFAM" id="SSF54160">
    <property type="entry name" value="Chromo domain-like"/>
    <property type="match status" value="2"/>
</dbReference>
<dbReference type="GO" id="GO:0005525">
    <property type="term" value="F:GTP binding"/>
    <property type="evidence" value="ECO:0007669"/>
    <property type="project" value="UniProtKB-KW"/>
</dbReference>
<dbReference type="Proteomes" id="UP000681722">
    <property type="component" value="Unassembled WGS sequence"/>
</dbReference>
<evidence type="ECO:0000256" key="1">
    <source>
        <dbReference type="ARBA" id="ARBA00004123"/>
    </source>
</evidence>
<keyword evidence="9 12" id="KW-0472">Membrane</keyword>
<accession>A0A814BMH0</accession>
<dbReference type="InterPro" id="IPR041095">
    <property type="entry name" value="EFG_II"/>
</dbReference>
<name>A0A814BMH0_9BILA</name>
<feature type="compositionally biased region" description="Low complexity" evidence="11">
    <location>
        <begin position="828"/>
        <end position="841"/>
    </location>
</feature>
<feature type="transmembrane region" description="Helical" evidence="12">
    <location>
        <begin position="24"/>
        <end position="42"/>
    </location>
</feature>
<keyword evidence="6 12" id="KW-1133">Transmembrane helix</keyword>
<keyword evidence="8" id="KW-0342">GTP-binding</keyword>
<dbReference type="CDD" id="cd01886">
    <property type="entry name" value="EF-G"/>
    <property type="match status" value="1"/>
</dbReference>
<dbReference type="PANTHER" id="PTHR43261:SF1">
    <property type="entry name" value="RIBOSOME-RELEASING FACTOR 2, MITOCHONDRIAL"/>
    <property type="match status" value="1"/>
</dbReference>
<evidence type="ECO:0000256" key="10">
    <source>
        <dbReference type="ARBA" id="ARBA00023242"/>
    </source>
</evidence>
<evidence type="ECO:0000256" key="7">
    <source>
        <dbReference type="ARBA" id="ARBA00023128"/>
    </source>
</evidence>
<dbReference type="Pfam" id="PF01393">
    <property type="entry name" value="Chromo_shadow"/>
    <property type="match status" value="1"/>
</dbReference>
<dbReference type="Proteomes" id="UP000682733">
    <property type="component" value="Unassembled WGS sequence"/>
</dbReference>
<evidence type="ECO:0000256" key="2">
    <source>
        <dbReference type="ARBA" id="ARBA00004141"/>
    </source>
</evidence>
<dbReference type="Pfam" id="PF03764">
    <property type="entry name" value="EFG_IV"/>
    <property type="match status" value="1"/>
</dbReference>
<keyword evidence="7" id="KW-0496">Mitochondrion</keyword>
<dbReference type="InterPro" id="IPR009022">
    <property type="entry name" value="EFG_III"/>
</dbReference>
<dbReference type="InterPro" id="IPR000795">
    <property type="entry name" value="T_Tr_GTP-bd_dom"/>
</dbReference>
<evidence type="ECO:0000313" key="18">
    <source>
        <dbReference type="EMBL" id="CAF3709712.1"/>
    </source>
</evidence>
<dbReference type="InterPro" id="IPR053905">
    <property type="entry name" value="EF-G-like_DII"/>
</dbReference>
<dbReference type="InterPro" id="IPR000953">
    <property type="entry name" value="Chromo/chromo_shadow_dom"/>
</dbReference>
<dbReference type="InterPro" id="IPR016197">
    <property type="entry name" value="Chromo-like_dom_sf"/>
</dbReference>
<dbReference type="SMART" id="SM00889">
    <property type="entry name" value="EFG_IV"/>
    <property type="match status" value="1"/>
</dbReference>
<dbReference type="GO" id="GO:0046873">
    <property type="term" value="F:metal ion transmembrane transporter activity"/>
    <property type="evidence" value="ECO:0007669"/>
    <property type="project" value="InterPro"/>
</dbReference>
<evidence type="ECO:0000256" key="9">
    <source>
        <dbReference type="ARBA" id="ARBA00023136"/>
    </source>
</evidence>
<dbReference type="GO" id="GO:0032543">
    <property type="term" value="P:mitochondrial translation"/>
    <property type="evidence" value="ECO:0007669"/>
    <property type="project" value="TreeGrafter"/>
</dbReference>
<dbReference type="PROSITE" id="PS50013">
    <property type="entry name" value="CHROMO_2"/>
    <property type="match status" value="1"/>
</dbReference>
<dbReference type="OrthoDB" id="198619at2759"/>
<feature type="compositionally biased region" description="Polar residues" evidence="11">
    <location>
        <begin position="768"/>
        <end position="793"/>
    </location>
</feature>
<evidence type="ECO:0000259" key="14">
    <source>
        <dbReference type="PROSITE" id="PS51722"/>
    </source>
</evidence>
<evidence type="ECO:0000313" key="19">
    <source>
        <dbReference type="Proteomes" id="UP000663829"/>
    </source>
</evidence>
<dbReference type="EMBL" id="CAJNOQ010001992">
    <property type="protein sequence ID" value="CAF0931856.1"/>
    <property type="molecule type" value="Genomic_DNA"/>
</dbReference>
<evidence type="ECO:0000313" key="15">
    <source>
        <dbReference type="EMBL" id="CAF0742938.1"/>
    </source>
</evidence>
<dbReference type="SUPFAM" id="SSF54211">
    <property type="entry name" value="Ribosomal protein S5 domain 2-like"/>
    <property type="match status" value="1"/>
</dbReference>
<evidence type="ECO:0000313" key="16">
    <source>
        <dbReference type="EMBL" id="CAF0931856.1"/>
    </source>
</evidence>
<dbReference type="Gene3D" id="2.40.30.10">
    <property type="entry name" value="Translation factors"/>
    <property type="match status" value="1"/>
</dbReference>
<feature type="compositionally biased region" description="Acidic residues" evidence="11">
    <location>
        <begin position="473"/>
        <end position="482"/>
    </location>
</feature>
<dbReference type="Pfam" id="PF14492">
    <property type="entry name" value="EFG_III"/>
    <property type="match status" value="1"/>
</dbReference>
<dbReference type="InterPro" id="IPR005517">
    <property type="entry name" value="Transl_elong_EFG/EF2_IV"/>
</dbReference>
<dbReference type="InterPro" id="IPR005225">
    <property type="entry name" value="Small_GTP-bd"/>
</dbReference>
<dbReference type="EMBL" id="CAJOBA010000291">
    <property type="protein sequence ID" value="CAF3520624.1"/>
    <property type="molecule type" value="Genomic_DNA"/>
</dbReference>
<evidence type="ECO:0000256" key="11">
    <source>
        <dbReference type="SAM" id="MobiDB-lite"/>
    </source>
</evidence>
<dbReference type="FunFam" id="3.40.50.300:FF:000514">
    <property type="entry name" value="Ribosome-releasing factor 2, mitochondrial"/>
    <property type="match status" value="1"/>
</dbReference>
<dbReference type="NCBIfam" id="TIGR00231">
    <property type="entry name" value="small_GTP"/>
    <property type="match status" value="1"/>
</dbReference>
<feature type="transmembrane region" description="Helical" evidence="12">
    <location>
        <begin position="136"/>
        <end position="155"/>
    </location>
</feature>
<reference evidence="16" key="1">
    <citation type="submission" date="2021-02" db="EMBL/GenBank/DDBJ databases">
        <authorList>
            <person name="Nowell W R."/>
        </authorList>
    </citation>
    <scope>NUCLEOTIDE SEQUENCE</scope>
</reference>
<dbReference type="Gene3D" id="2.40.50.40">
    <property type="match status" value="2"/>
</dbReference>
<feature type="compositionally biased region" description="Basic and acidic residues" evidence="11">
    <location>
        <begin position="593"/>
        <end position="608"/>
    </location>
</feature>
<keyword evidence="5" id="KW-0648">Protein biosynthesis</keyword>
<feature type="domain" description="Chromo" evidence="13">
    <location>
        <begin position="276"/>
        <end position="316"/>
    </location>
</feature>
<keyword evidence="19" id="KW-1185">Reference proteome</keyword>
<dbReference type="PRINTS" id="PR00315">
    <property type="entry name" value="ELONGATNFCT"/>
</dbReference>
<keyword evidence="10" id="KW-0539">Nucleus</keyword>
<protein>
    <submittedName>
        <fullName evidence="16">Uncharacterized protein</fullName>
    </submittedName>
</protein>
<dbReference type="Pfam" id="PF02535">
    <property type="entry name" value="Zip"/>
    <property type="match status" value="1"/>
</dbReference>
<feature type="domain" description="Tr-type G" evidence="14">
    <location>
        <begin position="888"/>
        <end position="1167"/>
    </location>
</feature>
<dbReference type="Gene3D" id="3.30.230.10">
    <property type="match status" value="1"/>
</dbReference>
<comment type="caution">
    <text evidence="16">The sequence shown here is derived from an EMBL/GenBank/DDBJ whole genome shotgun (WGS) entry which is preliminary data.</text>
</comment>
<feature type="region of interest" description="Disordered" evidence="11">
    <location>
        <begin position="742"/>
        <end position="851"/>
    </location>
</feature>
<dbReference type="EMBL" id="CAJNOK010000291">
    <property type="protein sequence ID" value="CAF0742938.1"/>
    <property type="molecule type" value="Genomic_DNA"/>
</dbReference>
<dbReference type="Pfam" id="PF22042">
    <property type="entry name" value="EF-G_D2"/>
    <property type="match status" value="1"/>
</dbReference>
<dbReference type="Proteomes" id="UP000663829">
    <property type="component" value="Unassembled WGS sequence"/>
</dbReference>
<dbReference type="CDD" id="cd16262">
    <property type="entry name" value="EFG_III"/>
    <property type="match status" value="1"/>
</dbReference>
<feature type="compositionally biased region" description="Polar residues" evidence="11">
    <location>
        <begin position="802"/>
        <end position="813"/>
    </location>
</feature>
<evidence type="ECO:0000259" key="13">
    <source>
        <dbReference type="PROSITE" id="PS50013"/>
    </source>
</evidence>
<dbReference type="Pfam" id="PF00009">
    <property type="entry name" value="GTP_EFTU"/>
    <property type="match status" value="1"/>
</dbReference>
<dbReference type="PANTHER" id="PTHR43261">
    <property type="entry name" value="TRANSLATION ELONGATION FACTOR G-RELATED"/>
    <property type="match status" value="1"/>
</dbReference>
<keyword evidence="4" id="KW-0547">Nucleotide-binding</keyword>
<dbReference type="InterPro" id="IPR009000">
    <property type="entry name" value="Transl_B-barrel_sf"/>
</dbReference>
<comment type="subcellular location">
    <subcellularLocation>
        <location evidence="2">Membrane</location>
        <topology evidence="2">Multi-pass membrane protein</topology>
    </subcellularLocation>
    <subcellularLocation>
        <location evidence="1">Nucleus</location>
    </subcellularLocation>
</comment>
<evidence type="ECO:0000256" key="8">
    <source>
        <dbReference type="ARBA" id="ARBA00023134"/>
    </source>
</evidence>
<dbReference type="PROSITE" id="PS51722">
    <property type="entry name" value="G_TR_2"/>
    <property type="match status" value="1"/>
</dbReference>
<feature type="transmembrane region" description="Helical" evidence="12">
    <location>
        <begin position="216"/>
        <end position="239"/>
    </location>
</feature>
<organism evidence="16 19">
    <name type="scientific">Didymodactylos carnosus</name>
    <dbReference type="NCBI Taxonomy" id="1234261"/>
    <lineage>
        <taxon>Eukaryota</taxon>
        <taxon>Metazoa</taxon>
        <taxon>Spiralia</taxon>
        <taxon>Gnathifera</taxon>
        <taxon>Rotifera</taxon>
        <taxon>Eurotatoria</taxon>
        <taxon>Bdelloidea</taxon>
        <taxon>Philodinida</taxon>
        <taxon>Philodinidae</taxon>
        <taxon>Didymodactylos</taxon>
    </lineage>
</organism>
<dbReference type="InterPro" id="IPR003689">
    <property type="entry name" value="ZIP"/>
</dbReference>
<dbReference type="InterPro" id="IPR020568">
    <property type="entry name" value="Ribosomal_Su5_D2-typ_SF"/>
</dbReference>
<feature type="compositionally biased region" description="Polar residues" evidence="11">
    <location>
        <begin position="459"/>
        <end position="468"/>
    </location>
</feature>
<dbReference type="SUPFAM" id="SSF52540">
    <property type="entry name" value="P-loop containing nucleoside triphosphate hydrolases"/>
    <property type="match status" value="1"/>
</dbReference>
<dbReference type="SUPFAM" id="SSF50447">
    <property type="entry name" value="Translation proteins"/>
    <property type="match status" value="1"/>
</dbReference>
<keyword evidence="3 12" id="KW-0812">Transmembrane</keyword>